<organism evidence="8">
    <name type="scientific">Pyrodinium bahamense</name>
    <dbReference type="NCBI Taxonomy" id="73915"/>
    <lineage>
        <taxon>Eukaryota</taxon>
        <taxon>Sar</taxon>
        <taxon>Alveolata</taxon>
        <taxon>Dinophyceae</taxon>
        <taxon>Gonyaulacales</taxon>
        <taxon>Pyrocystaceae</taxon>
        <taxon>Pyrodinium</taxon>
    </lineage>
</organism>
<accession>A0A7S0AKS8</accession>
<reference evidence="8" key="1">
    <citation type="submission" date="2021-01" db="EMBL/GenBank/DDBJ databases">
        <authorList>
            <person name="Corre E."/>
            <person name="Pelletier E."/>
            <person name="Niang G."/>
            <person name="Scheremetjew M."/>
            <person name="Finn R."/>
            <person name="Kale V."/>
            <person name="Holt S."/>
            <person name="Cochrane G."/>
            <person name="Meng A."/>
            <person name="Brown T."/>
            <person name="Cohen L."/>
        </authorList>
    </citation>
    <scope>NUCLEOTIDE SEQUENCE</scope>
    <source>
        <strain evidence="8">Pbaha01</strain>
    </source>
</reference>
<dbReference type="GO" id="GO:0043130">
    <property type="term" value="F:ubiquitin binding"/>
    <property type="evidence" value="ECO:0007669"/>
    <property type="project" value="TreeGrafter"/>
</dbReference>
<comment type="catalytic activity">
    <reaction evidence="1">
        <text>Thiol-dependent hydrolysis of ester, thioester, amide, peptide and isopeptide bonds formed by the C-terminal Gly of ubiquitin (a 76-residue protein attached to proteins as an intracellular targeting signal).</text>
        <dbReference type="EC" id="3.4.19.12"/>
    </reaction>
</comment>
<evidence type="ECO:0000256" key="7">
    <source>
        <dbReference type="SAM" id="MobiDB-lite"/>
    </source>
</evidence>
<dbReference type="SUPFAM" id="SSF54001">
    <property type="entry name" value="Cysteine proteinases"/>
    <property type="match status" value="1"/>
</dbReference>
<keyword evidence="3" id="KW-0645">Protease</keyword>
<evidence type="ECO:0000256" key="4">
    <source>
        <dbReference type="ARBA" id="ARBA00022786"/>
    </source>
</evidence>
<keyword evidence="6" id="KW-0788">Thiol protease</keyword>
<evidence type="ECO:0000256" key="6">
    <source>
        <dbReference type="ARBA" id="ARBA00022807"/>
    </source>
</evidence>
<dbReference type="EC" id="3.4.19.12" evidence="2"/>
<dbReference type="Pfam" id="PF10275">
    <property type="entry name" value="Peptidase_C65"/>
    <property type="match status" value="1"/>
</dbReference>
<keyword evidence="5" id="KW-0378">Hydrolase</keyword>
<dbReference type="GO" id="GO:0071108">
    <property type="term" value="P:protein K48-linked deubiquitination"/>
    <property type="evidence" value="ECO:0007669"/>
    <property type="project" value="TreeGrafter"/>
</dbReference>
<protein>
    <recommendedName>
        <fullName evidence="2">ubiquitinyl hydrolase 1</fullName>
        <ecNumber evidence="2">3.4.19.12</ecNumber>
    </recommendedName>
</protein>
<dbReference type="GO" id="GO:0005634">
    <property type="term" value="C:nucleus"/>
    <property type="evidence" value="ECO:0007669"/>
    <property type="project" value="TreeGrafter"/>
</dbReference>
<dbReference type="GO" id="GO:0004843">
    <property type="term" value="F:cysteine-type deubiquitinase activity"/>
    <property type="evidence" value="ECO:0007669"/>
    <property type="project" value="UniProtKB-EC"/>
</dbReference>
<evidence type="ECO:0000256" key="3">
    <source>
        <dbReference type="ARBA" id="ARBA00022670"/>
    </source>
</evidence>
<dbReference type="Gene3D" id="1.20.1300.20">
    <property type="entry name" value="Peptidase C65 Otubain, subdomain 2"/>
    <property type="match status" value="1"/>
</dbReference>
<dbReference type="InterPro" id="IPR042468">
    <property type="entry name" value="Peptidase_C65_otubain_sub1"/>
</dbReference>
<dbReference type="InterPro" id="IPR019400">
    <property type="entry name" value="Peptidase_C65_otubain"/>
</dbReference>
<feature type="region of interest" description="Disordered" evidence="7">
    <location>
        <begin position="14"/>
        <end position="45"/>
    </location>
</feature>
<keyword evidence="4" id="KW-0833">Ubl conjugation pathway</keyword>
<dbReference type="CDD" id="cd22749">
    <property type="entry name" value="Otubain_C65"/>
    <property type="match status" value="1"/>
</dbReference>
<evidence type="ECO:0000256" key="2">
    <source>
        <dbReference type="ARBA" id="ARBA00012759"/>
    </source>
</evidence>
<evidence type="ECO:0000256" key="1">
    <source>
        <dbReference type="ARBA" id="ARBA00000707"/>
    </source>
</evidence>
<dbReference type="InterPro" id="IPR038765">
    <property type="entry name" value="Papain-like_cys_pep_sf"/>
</dbReference>
<gene>
    <name evidence="8" type="ORF">PBAH0796_LOCUS17909</name>
</gene>
<dbReference type="PANTHER" id="PTHR12931">
    <property type="entry name" value="UBIQUITIN THIOLESTERASE PROTEIN OTUB"/>
    <property type="match status" value="1"/>
</dbReference>
<evidence type="ECO:0000256" key="5">
    <source>
        <dbReference type="ARBA" id="ARBA00022801"/>
    </source>
</evidence>
<dbReference type="InterPro" id="IPR042467">
    <property type="entry name" value="Peptidase_C65_otubain_sub2"/>
</dbReference>
<evidence type="ECO:0000313" key="8">
    <source>
        <dbReference type="EMBL" id="CAD8366463.1"/>
    </source>
</evidence>
<name>A0A7S0AKS8_9DINO</name>
<dbReference type="AlphaFoldDB" id="A0A7S0AKS8"/>
<dbReference type="GO" id="GO:0006508">
    <property type="term" value="P:proteolysis"/>
    <property type="evidence" value="ECO:0007669"/>
    <property type="project" value="UniProtKB-KW"/>
</dbReference>
<dbReference type="EMBL" id="HBEG01029314">
    <property type="protein sequence ID" value="CAD8366463.1"/>
    <property type="molecule type" value="Transcribed_RNA"/>
</dbReference>
<dbReference type="PANTHER" id="PTHR12931:SF15">
    <property type="entry name" value="UBIQUITIN THIOESTERASE OTUBAIN-LIKE"/>
    <property type="match status" value="1"/>
</dbReference>
<dbReference type="Gene3D" id="3.30.200.60">
    <property type="entry name" value="Peptidase C65 Otubain, subdomain 1"/>
    <property type="match status" value="1"/>
</dbReference>
<sequence>MEPLSLGRECCKSLELPAGTPSPEGSWTPGKLWPSSGGGRRRGSSRCGLGGAGLCGLLPGSSRWAASVRGAGGTSPATESHATVCRSLPTALEASGGLQAAGTLAATLPLPPGWWANDRGVPDVRLEHGYPDPVPDSVHSPASTIPTIPDIGRTLSPLPALSPVPAARQDASDWELVDRFAGPAVESHSGRQVTIENIGPREPLSSLIDEFRYNAMFGEKIRHLQGLGYDGWRRVRGDGNCYYRAVGVGLLEYAANRGCDRWAAAFEEQLQAFSFEGAAKQEAHNELRSFWHCLREARAGGKGRAREAESRMRATLNELNCGVDLALIRALRLLTAQFLKENRDNGEIANGLPPEILCESLGFGGVDGFCDQVVLPLGVEAQDLVQIALPQALGIWVRIAFLERGGQAEVPLTEFGAPVVDEGTAAAGDARSQPCIHVQLRPGHYDLLYFGGVPAQNDEEQQLADQEIHTF</sequence>
<proteinExistence type="predicted"/>